<organism evidence="2 3">
    <name type="scientific">Forsythia ovata</name>
    <dbReference type="NCBI Taxonomy" id="205694"/>
    <lineage>
        <taxon>Eukaryota</taxon>
        <taxon>Viridiplantae</taxon>
        <taxon>Streptophyta</taxon>
        <taxon>Embryophyta</taxon>
        <taxon>Tracheophyta</taxon>
        <taxon>Spermatophyta</taxon>
        <taxon>Magnoliopsida</taxon>
        <taxon>eudicotyledons</taxon>
        <taxon>Gunneridae</taxon>
        <taxon>Pentapetalae</taxon>
        <taxon>asterids</taxon>
        <taxon>lamiids</taxon>
        <taxon>Lamiales</taxon>
        <taxon>Oleaceae</taxon>
        <taxon>Forsythieae</taxon>
        <taxon>Forsythia</taxon>
    </lineage>
</organism>
<evidence type="ECO:0000313" key="3">
    <source>
        <dbReference type="Proteomes" id="UP001604277"/>
    </source>
</evidence>
<feature type="region of interest" description="Disordered" evidence="1">
    <location>
        <begin position="64"/>
        <end position="85"/>
    </location>
</feature>
<feature type="compositionally biased region" description="Low complexity" evidence="1">
    <location>
        <begin position="64"/>
        <end position="76"/>
    </location>
</feature>
<dbReference type="EMBL" id="JBFOLJ010000001">
    <property type="protein sequence ID" value="KAL2557843.1"/>
    <property type="molecule type" value="Genomic_DNA"/>
</dbReference>
<reference evidence="3" key="1">
    <citation type="submission" date="2024-07" db="EMBL/GenBank/DDBJ databases">
        <title>Two chromosome-level genome assemblies of Korean endemic species Abeliophyllum distichum and Forsythia ovata (Oleaceae).</title>
        <authorList>
            <person name="Jang H."/>
        </authorList>
    </citation>
    <scope>NUCLEOTIDE SEQUENCE [LARGE SCALE GENOMIC DNA]</scope>
</reference>
<gene>
    <name evidence="2" type="ORF">Fot_02582</name>
</gene>
<accession>A0ABD1XA96</accession>
<protein>
    <submittedName>
        <fullName evidence="2">Uncharacterized protein</fullName>
    </submittedName>
</protein>
<comment type="caution">
    <text evidence="2">The sequence shown here is derived from an EMBL/GenBank/DDBJ whole genome shotgun (WGS) entry which is preliminary data.</text>
</comment>
<name>A0ABD1XA96_9LAMI</name>
<dbReference type="AlphaFoldDB" id="A0ABD1XA96"/>
<evidence type="ECO:0000256" key="1">
    <source>
        <dbReference type="SAM" id="MobiDB-lite"/>
    </source>
</evidence>
<proteinExistence type="predicted"/>
<keyword evidence="3" id="KW-1185">Reference proteome</keyword>
<dbReference type="Proteomes" id="UP001604277">
    <property type="component" value="Unassembled WGS sequence"/>
</dbReference>
<evidence type="ECO:0000313" key="2">
    <source>
        <dbReference type="EMBL" id="KAL2557843.1"/>
    </source>
</evidence>
<sequence length="152" mass="16649">MNDISMSSSPDGNHVHSFPPLALGDNILDYLLSYEDSSDSNDDVPNKPAPPIIIISFDEEMKRNASNNLSDNSSSDCTSTKKPMSTVTVITQPKARRKIAITSSMPPKLSCAGLMRAASPKHNPYEMQNGIRARDKLRACRICVFVVDCCDD</sequence>